<organism evidence="1 2">
    <name type="scientific">Pseudohaliea rubra DSM 19751</name>
    <dbReference type="NCBI Taxonomy" id="1265313"/>
    <lineage>
        <taxon>Bacteria</taxon>
        <taxon>Pseudomonadati</taxon>
        <taxon>Pseudomonadota</taxon>
        <taxon>Gammaproteobacteria</taxon>
        <taxon>Cellvibrionales</taxon>
        <taxon>Halieaceae</taxon>
        <taxon>Pseudohaliea</taxon>
    </lineage>
</organism>
<accession>A0A095VSD1</accession>
<gene>
    <name evidence="1" type="ORF">HRUBRA_01053</name>
</gene>
<dbReference type="EMBL" id="AUVB01000028">
    <property type="protein sequence ID" value="KGE04367.1"/>
    <property type="molecule type" value="Genomic_DNA"/>
</dbReference>
<reference evidence="1 2" key="1">
    <citation type="journal article" date="2014" name="Genome Announc.">
        <title>Genome Sequence of Gammaproteobacterial Pseudohaliea rubra Type Strain DSM 19751, Isolated from Coastal Seawater of the Mediterranean Sea.</title>
        <authorList>
            <person name="Spring S."/>
            <person name="Fiebig A."/>
            <person name="Riedel T."/>
            <person name="Goker M."/>
            <person name="Klenk H.P."/>
        </authorList>
    </citation>
    <scope>NUCLEOTIDE SEQUENCE [LARGE SCALE GENOMIC DNA]</scope>
    <source>
        <strain evidence="1 2">DSM 19751</strain>
    </source>
</reference>
<name>A0A095VSD1_9GAMM</name>
<evidence type="ECO:0000313" key="2">
    <source>
        <dbReference type="Proteomes" id="UP000029640"/>
    </source>
</evidence>
<evidence type="ECO:0000313" key="1">
    <source>
        <dbReference type="EMBL" id="KGE04367.1"/>
    </source>
</evidence>
<dbReference type="HOGENOM" id="CLU_3252395_0_0_6"/>
<proteinExistence type="predicted"/>
<comment type="caution">
    <text evidence="1">The sequence shown here is derived from an EMBL/GenBank/DDBJ whole genome shotgun (WGS) entry which is preliminary data.</text>
</comment>
<sequence>MALCAYAAIVCWADAMHEAMYALNVFAVFADKVTDTRQIIKD</sequence>
<dbReference type="Proteomes" id="UP000029640">
    <property type="component" value="Unassembled WGS sequence"/>
</dbReference>
<protein>
    <submittedName>
        <fullName evidence="1">Uncharacterized protein</fullName>
    </submittedName>
</protein>
<keyword evidence="2" id="KW-1185">Reference proteome</keyword>
<dbReference type="AlphaFoldDB" id="A0A095VSD1"/>